<feature type="domain" description="Thioesterase" evidence="2">
    <location>
        <begin position="5"/>
        <end position="218"/>
    </location>
</feature>
<accession>A0A646KHF2</accession>
<protein>
    <submittedName>
        <fullName evidence="3">Thioesterase</fullName>
    </submittedName>
</protein>
<dbReference type="SUPFAM" id="SSF53474">
    <property type="entry name" value="alpha/beta-Hydrolases"/>
    <property type="match status" value="1"/>
</dbReference>
<gene>
    <name evidence="3" type="ORF">FF041_16290</name>
</gene>
<dbReference type="Gene3D" id="3.40.50.1820">
    <property type="entry name" value="alpha/beta hydrolase"/>
    <property type="match status" value="1"/>
</dbReference>
<evidence type="ECO:0000313" key="4">
    <source>
        <dbReference type="Proteomes" id="UP000419138"/>
    </source>
</evidence>
<evidence type="ECO:0000256" key="1">
    <source>
        <dbReference type="ARBA" id="ARBA00007169"/>
    </source>
</evidence>
<comment type="similarity">
    <text evidence="1">Belongs to the thioesterase family.</text>
</comment>
<dbReference type="InterPro" id="IPR029058">
    <property type="entry name" value="AB_hydrolase_fold"/>
</dbReference>
<dbReference type="Proteomes" id="UP000419138">
    <property type="component" value="Unassembled WGS sequence"/>
</dbReference>
<reference evidence="3 4" key="1">
    <citation type="submission" date="2019-05" db="EMBL/GenBank/DDBJ databases">
        <title>Comparative genomics and metabolomics analyses of clavulanic acid producing Streptomyces species provides insight into specialized metabolism and evolution of beta-lactam biosynthetic gene clusters.</title>
        <authorList>
            <person name="Moore M.A."/>
            <person name="Cruz-Morales P."/>
            <person name="Barona Gomez F."/>
            <person name="Kapil T."/>
        </authorList>
    </citation>
    <scope>NUCLEOTIDE SEQUENCE [LARGE SCALE GENOMIC DNA]</scope>
    <source>
        <strain evidence="3 4">NRRL 5741</strain>
    </source>
</reference>
<dbReference type="GO" id="GO:0008610">
    <property type="term" value="P:lipid biosynthetic process"/>
    <property type="evidence" value="ECO:0007669"/>
    <property type="project" value="TreeGrafter"/>
</dbReference>
<dbReference type="InterPro" id="IPR001031">
    <property type="entry name" value="Thioesterase"/>
</dbReference>
<dbReference type="PANTHER" id="PTHR11487">
    <property type="entry name" value="THIOESTERASE"/>
    <property type="match status" value="1"/>
</dbReference>
<dbReference type="AlphaFoldDB" id="A0A646KHF2"/>
<dbReference type="Pfam" id="PF00975">
    <property type="entry name" value="Thioesterase"/>
    <property type="match status" value="1"/>
</dbReference>
<dbReference type="PANTHER" id="PTHR11487:SF0">
    <property type="entry name" value="S-ACYL FATTY ACID SYNTHASE THIOESTERASE, MEDIUM CHAIN"/>
    <property type="match status" value="1"/>
</dbReference>
<evidence type="ECO:0000259" key="2">
    <source>
        <dbReference type="Pfam" id="PF00975"/>
    </source>
</evidence>
<name>A0A646KHF2_STRJU</name>
<evidence type="ECO:0000313" key="3">
    <source>
        <dbReference type="EMBL" id="MQT01712.1"/>
    </source>
</evidence>
<organism evidence="3 4">
    <name type="scientific">Streptomyces jumonjinensis</name>
    <dbReference type="NCBI Taxonomy" id="1945"/>
    <lineage>
        <taxon>Bacteria</taxon>
        <taxon>Bacillati</taxon>
        <taxon>Actinomycetota</taxon>
        <taxon>Actinomycetes</taxon>
        <taxon>Kitasatosporales</taxon>
        <taxon>Streptomycetaceae</taxon>
        <taxon>Streptomyces</taxon>
    </lineage>
</organism>
<comment type="caution">
    <text evidence="3">The sequence shown here is derived from an EMBL/GenBank/DDBJ whole genome shotgun (WGS) entry which is preliminary data.</text>
</comment>
<proteinExistence type="inferred from homology"/>
<keyword evidence="4" id="KW-1185">Reference proteome</keyword>
<dbReference type="InterPro" id="IPR012223">
    <property type="entry name" value="TEII"/>
</dbReference>
<dbReference type="EMBL" id="VCLA01000136">
    <property type="protein sequence ID" value="MQT01712.1"/>
    <property type="molecule type" value="Genomic_DNA"/>
</dbReference>
<sequence>MAPARLFCLPYSGCGASMYRHWPSSAEGVEICPVQLPGRENRMREPAYSTYESMADDLSEALLPYLDRPYGLFGHCGSALAAYETAVRLVEKGYPAPTRVFVSSEAAPQDGPYGRFLEMTDDELAAELRQLVAELGGTLEPSLLALYLGVLRNDVDMNKRYHVAEPVRLPCPITAIGWTGDTGIPPSLMSGWPACGETAFELLDGGHYRFIEAPEELMAVLVADLRSKPVPQP</sequence>